<keyword evidence="12" id="KW-0325">Glycoprotein</keyword>
<dbReference type="InterPro" id="IPR001846">
    <property type="entry name" value="VWF_type-D"/>
</dbReference>
<evidence type="ECO:0000256" key="12">
    <source>
        <dbReference type="ARBA" id="ARBA00023180"/>
    </source>
</evidence>
<feature type="domain" description="CUB" evidence="16">
    <location>
        <begin position="1742"/>
        <end position="1863"/>
    </location>
</feature>
<dbReference type="PROSITE" id="PS50856">
    <property type="entry name" value="AMOP"/>
    <property type="match status" value="2"/>
</dbReference>
<dbReference type="InterPro" id="IPR026823">
    <property type="entry name" value="cEGF"/>
</dbReference>
<feature type="domain" description="CUB" evidence="16">
    <location>
        <begin position="1122"/>
        <end position="1241"/>
    </location>
</feature>
<feature type="domain" description="EGF-like" evidence="17">
    <location>
        <begin position="1441"/>
        <end position="1480"/>
    </location>
</feature>
<dbReference type="InterPro" id="IPR056619">
    <property type="entry name" value="C8-3_MUC4"/>
</dbReference>
<dbReference type="Pfam" id="PF00094">
    <property type="entry name" value="VWD"/>
    <property type="match status" value="2"/>
</dbReference>
<dbReference type="InterPro" id="IPR000742">
    <property type="entry name" value="EGF"/>
</dbReference>
<dbReference type="InterPro" id="IPR035914">
    <property type="entry name" value="Sperma_CUB_dom_sf"/>
</dbReference>
<protein>
    <submittedName>
        <fullName evidence="21">Uncharacterized protein</fullName>
    </submittedName>
</protein>
<feature type="domain" description="EGF-like" evidence="17">
    <location>
        <begin position="1284"/>
        <end position="1322"/>
    </location>
</feature>
<evidence type="ECO:0000259" key="19">
    <source>
        <dbReference type="PROSITE" id="PS51034"/>
    </source>
</evidence>
<accession>A0ABP0FKR6</accession>
<comment type="caution">
    <text evidence="21">The sequence shown here is derived from an EMBL/GenBank/DDBJ whole genome shotgun (WGS) entry which is preliminary data.</text>
</comment>
<feature type="domain" description="EGF-like" evidence="17">
    <location>
        <begin position="905"/>
        <end position="945"/>
    </location>
</feature>
<dbReference type="PROSITE" id="PS50026">
    <property type="entry name" value="EGF_3"/>
    <property type="match status" value="9"/>
</dbReference>
<comment type="subcellular location">
    <subcellularLocation>
        <location evidence="1">Membrane</location>
    </subcellularLocation>
    <subcellularLocation>
        <location evidence="2">Secreted</location>
    </subcellularLocation>
</comment>
<dbReference type="SMART" id="SM00179">
    <property type="entry name" value="EGF_CA"/>
    <property type="match status" value="9"/>
</dbReference>
<dbReference type="Gene3D" id="2.60.40.4100">
    <property type="entry name" value="Zona pellucida, ZP-C domain"/>
    <property type="match status" value="1"/>
</dbReference>
<keyword evidence="5 15" id="KW-0812">Transmembrane</keyword>
<feature type="domain" description="VWFD" evidence="20">
    <location>
        <begin position="397"/>
        <end position="606"/>
    </location>
</feature>
<evidence type="ECO:0000259" key="18">
    <source>
        <dbReference type="PROSITE" id="PS50856"/>
    </source>
</evidence>
<dbReference type="PROSITE" id="PS01180">
    <property type="entry name" value="CUB"/>
    <property type="match status" value="5"/>
</dbReference>
<feature type="domain" description="ZP" evidence="19">
    <location>
        <begin position="2846"/>
        <end position="3116"/>
    </location>
</feature>
<dbReference type="Pfam" id="PF12662">
    <property type="entry name" value="cEGF"/>
    <property type="match status" value="1"/>
</dbReference>
<dbReference type="PROSITE" id="PS51233">
    <property type="entry name" value="VWFD"/>
    <property type="match status" value="2"/>
</dbReference>
<feature type="disulfide bond" evidence="13">
    <location>
        <begin position="1547"/>
        <end position="1574"/>
    </location>
</feature>
<reference evidence="21 22" key="1">
    <citation type="submission" date="2024-02" db="EMBL/GenBank/DDBJ databases">
        <authorList>
            <person name="Daric V."/>
            <person name="Darras S."/>
        </authorList>
    </citation>
    <scope>NUCLEOTIDE SEQUENCE [LARGE SCALE GENOMIC DNA]</scope>
</reference>
<dbReference type="InterPro" id="IPR051495">
    <property type="entry name" value="Epithelial_Barrier/Signaling"/>
</dbReference>
<evidence type="ECO:0000256" key="3">
    <source>
        <dbReference type="ARBA" id="ARBA00022525"/>
    </source>
</evidence>
<dbReference type="Gene3D" id="2.60.120.290">
    <property type="entry name" value="Spermadhesin, CUB domain"/>
    <property type="match status" value="5"/>
</dbReference>
<dbReference type="InterPro" id="IPR018097">
    <property type="entry name" value="EGF_Ca-bd_CS"/>
</dbReference>
<evidence type="ECO:0000256" key="10">
    <source>
        <dbReference type="ARBA" id="ARBA00023136"/>
    </source>
</evidence>
<dbReference type="SUPFAM" id="SSF57184">
    <property type="entry name" value="Growth factor receptor domain"/>
    <property type="match status" value="2"/>
</dbReference>
<evidence type="ECO:0000256" key="5">
    <source>
        <dbReference type="ARBA" id="ARBA00022692"/>
    </source>
</evidence>
<keyword evidence="22" id="KW-1185">Reference proteome</keyword>
<keyword evidence="10 15" id="KW-0472">Membrane</keyword>
<feature type="domain" description="EGF-like" evidence="17">
    <location>
        <begin position="1241"/>
        <end position="1283"/>
    </location>
</feature>
<feature type="domain" description="EGF-like" evidence="17">
    <location>
        <begin position="1075"/>
        <end position="1114"/>
    </location>
</feature>
<feature type="domain" description="EGF-like" evidence="17">
    <location>
        <begin position="1705"/>
        <end position="1743"/>
    </location>
</feature>
<keyword evidence="11 14" id="KW-1015">Disulfide bond</keyword>
<evidence type="ECO:0000256" key="11">
    <source>
        <dbReference type="ARBA" id="ARBA00023157"/>
    </source>
</evidence>
<dbReference type="InterPro" id="IPR042235">
    <property type="entry name" value="ZP-C_dom"/>
</dbReference>
<dbReference type="InterPro" id="IPR000859">
    <property type="entry name" value="CUB_dom"/>
</dbReference>
<dbReference type="InterPro" id="IPR024731">
    <property type="entry name" value="NELL2-like_EGF"/>
</dbReference>
<sequence>MGVSMSEPIQLGQGKRIPFGDQSFSKLQLFAYGVIALGDISSVIADTYFSSPPDANDFGSIAVIAPFWESFQPVGRSDRKTGQLCYQLYQINPATGAIISGTDTDMLIVMKIKDWLQYLYEVNDFNPTLIFKATWYKVVVADPYNRQTDFFESFPCTFQAILATDYVRTYLFYVYGDMLYPAGVDMRPVENALIGYTVGTGSPVVLFAGNYQPNEVLQFSNGLLRGTFFYDLTPILNQAHEDCWNWYLNDLADGWTPIWWNTILSCPSTLFAVLRDRRFVASIEFSLSPSGYNISEWLLDEGTFCFQRSFPPLIRGLPFQRCCYHKNFGIIYGPFASRIERFQISRFNIDDYTYTKALDGDLIPRRRCCVDSSIPIFCDFYTQRRPRPSTELYVPPRFSWGLGDPHCLTFDEVPYTFNGLGEYYLLYSSDFIIQARMERVVNNNGEETGATAFSAFAMKDSTSGTVQFEIDESDPDGTKFIVKVNGVVQTGLSERNIMVENVTLSVTNKTYLAIFPSTNAFEVSAFQFISDLKVTANPTQLQNISKGLLGAWSGIAEDDFELRNGTVLDYKDLLVTNDLDILDGKLSEEKIYQFGQSWKIDESESIFSYASDDFSTYNPMNPEEPPFLEHLVRDERNAPYFSVVLEGCTTDGEVNTQCLFDTLVTNRIDIGQHTLMVSQRAADENSLIANIPPRLNISASSQDFVDGCFQVELGKVSTLILEVSDEDGDDVTLSISASSTIENVVISSAGVLEWTPTTVLTSGLLLVQADDGKFGITMLRITVKFCYCENDGKCNYENVVSNGSTYFWTAGCVCEGPWLGKHCNVFGNTCAVSRCFSGVSCTDTPKGRECGDCPDGSMGNEIGCIYIDNCPGNCTQKCQPIVNGVLCSCFNGFEEDLPGSNDCIDIDECMEDTHNCGNKTNSRCVNEEGTFRCECTNGTVELNGDCVDTSTFSICDVTSTLNLETGILQSPNYPSNYSANHLCEATISTVVGKVIHVFFTAFVIEVSRDADGEPEKNDCPFDWVQLFDQGNELSAKLCGNVLPKNFSSNSNLLNIMFRTDPFDHFSGFQLMWESVWIGCASDPCGVNATCTSTNGSYSCHCPEGFTGDAYSSCQDTSTFSICDVTSTLNLETGILQSPNYPSSYSGNHLCEATISTVVGKVIHVFFTAFVIEVDRDANGEPEKNDCPFDWLQFDQENEPSGKLCGNVLPKNFSSNSNLLNITFRTDSSDHFSGFQLMWESSEDKCASDLYQPCVVDSTCTNSINSYSCECRQGFTGNAFLACEDVDECVAQSCDVVATCTNTIGSFICDCPEGYVKNAGVCSISICDVDNSTLTNASGVLASPNFPDHYPNSVLCSTTILAPADHVIAISFLDFQLESHSSCIYDYLDITDGSDGEVEPLGPKCGNELRGFNLSVTNSLTIKFKTDSTETFKGFRLQWTIVGIGCASDPCGVNATCTSANGSYSCQCPEGFTGDAYNSCQDLDECYSDPCDINAYCENTFGSFKCRCQSGFSGDGYACSEIYECRASCDIDNCVNIFGIWRCVDSVCSNAFLNDQTGIITSPNYPSNYDISLDCLTTIQTGFREVVKIWFLDFTVEVDESAIGEPGNQSCNWDWLALFDDDAELSGRLCGNVLPNNYTSETNTMKVQFHSDTIYTHSGFQLVWEIENHPCVPSPCDINAFCPFNDGSYQCSCKPGFTGDGKNCTDINECDSNPCDINAICINNRPSFECECSPGYIGDGFFCSIDVCLNDEMPINQTEFLSSPNFPDNYANGIYCLTTFVAPKGKSIQVSFANFSVESHSRCNYDYVLIVDGDYDEDQDLSGDRFCGSELPRLYISVTNTLTIVFKTDGSVVRTGFRLKLEIVSIFSSVISTSEGSDHPFPRGLLPFCAEAGDIEVKGGGKGVDMSQPIQLIGGNGIPLGKKFFSKLQLFADGVIVLGDISSSLADGFFKPPPDQIALGSAPFVIISPFWDNFQPVGRTDGNTGQMCYHDYKINPKTGKTFNGVGNDVVVRVMDVLENLFDVDDFTPTFIFKATWYEVVITAPSTQPPDAFDENHCTFQAILVTDNIKTFLFYVYGDMLYEPIGRRPVENAIIGYKVGAIPEITSAGNYQPNRDYQNPDAIFKGTFFYELSTVFNQAEQDCWFWYLKQTEWPLDLSIRSCPWTKFHAETDPRFHSSIENRLSSNYDISEWLRDSSDLECFQPRPIVQLPDPSARCCYNQAGSFVAGPFASRHELFQIPRSDISEVTYKAALDGDLLPRRICCVESTNPSFCNYYIDRRPLATTDFYNPCLFAFGNGDPHIVTLDEVFYTFNGLGEYYLFYSPAFLVQSRTRRAINDKGEETKATIFSAFAVKDNTTDSGTVQFELDEDDPNGTSFIVKVNGAPQSVSEIEVTIENVTLSVVDGVYKAIFPSTNSFEVSTNLFIADLKVVVDPALQNVSKGLLGAWSGIKEDDFELRNGTVLNYDNLLVTTDLDILDEKLSERKIYDFGQTWQILESESLFDYGSNDYSTYNQANPEEPPFLEELVREQRNASYFAEVAAGCTQSGVIITQCLFDTLVTNRTDIGQQTLMATNRAMDENSMNANIPPTLNISESSQNFIDGCFQVAFGVTSTLILVASDENGDNITLSLTNASTFENVLITPDGELELTPTEVLTSGLLEVQADDGNNGITILKIVVKFCYCENNGTCNYNNILSTDSLYFQTVGCNCNDTWRGDICNISGNTCDVFRCFKDVNCTDTPMGIECGPCPNGTEGNGIDCNITNNCPGPCKQGCRSVITGVVCSCYDGYNQSQSDPNSCLDVDECDLDLDNCGNNSVCLNGNGSFSCICTNGTVKIDGECVALEETLLQCTDRVFIGLSSSDITRLEIRDDDQIIISPNHLTNGNDLPEQCITSADSPSLNLSFGDCGADFIVDEGRIEVVYVVRNLPALNSNRSIERYKDSCFNVTCNYNTSEVVRSAGIEPTIKKHILQSQLSEGNFDVKISFTDSQYNSDSVSEVTVPERLYVKLEVGNIEANNDLLKLQARSCWASPDSTTDGDPLYQIVENGCPATNSFDSPGAIDINLNYNSTIAQFNFKSFIWTGIAKANQKIFVHCMVRICVDVHDSTCEDLNCNKKRKRRYAEKDPNLHIISSKPISLIATDNSCEEKNGGCSDKCISNGYESYCKCFGNRLLQEDGKICSDPEVIRTAGKLEVAMDSVHSLSIVEVLGLMVIFILAAICAMMLIGGKKSR</sequence>
<feature type="domain" description="AMOP" evidence="18">
    <location>
        <begin position="2133"/>
        <end position="2278"/>
    </location>
</feature>
<keyword evidence="9 15" id="KW-1133">Transmembrane helix</keyword>
<dbReference type="SMART" id="SM00539">
    <property type="entry name" value="NIDO"/>
    <property type="match status" value="1"/>
</dbReference>
<dbReference type="SMART" id="SM00042">
    <property type="entry name" value="CUB"/>
    <property type="match status" value="5"/>
</dbReference>
<dbReference type="Pfam" id="PF00008">
    <property type="entry name" value="EGF"/>
    <property type="match status" value="1"/>
</dbReference>
<feature type="disulfide bond" evidence="14">
    <location>
        <begin position="916"/>
        <end position="933"/>
    </location>
</feature>
<dbReference type="EMBL" id="CAWYQH010000068">
    <property type="protein sequence ID" value="CAK8680216.1"/>
    <property type="molecule type" value="Genomic_DNA"/>
</dbReference>
<evidence type="ECO:0000259" key="20">
    <source>
        <dbReference type="PROSITE" id="PS51233"/>
    </source>
</evidence>
<dbReference type="InterPro" id="IPR000152">
    <property type="entry name" value="EGF-type_Asp/Asn_hydroxyl_site"/>
</dbReference>
<dbReference type="InterPro" id="IPR005533">
    <property type="entry name" value="AMOP_dom"/>
</dbReference>
<dbReference type="CDD" id="cd00053">
    <property type="entry name" value="EGF"/>
    <property type="match status" value="2"/>
</dbReference>
<dbReference type="PANTHER" id="PTHR13802">
    <property type="entry name" value="MUCIN 4-RELATED"/>
    <property type="match status" value="1"/>
</dbReference>
<feature type="domain" description="EGF-like" evidence="17">
    <location>
        <begin position="2798"/>
        <end position="2836"/>
    </location>
</feature>
<feature type="domain" description="VWFD" evidence="20">
    <location>
        <begin position="2290"/>
        <end position="2499"/>
    </location>
</feature>
<comment type="caution">
    <text evidence="14">Lacks conserved residue(s) required for the propagation of feature annotation.</text>
</comment>
<feature type="domain" description="CUB" evidence="16">
    <location>
        <begin position="1321"/>
        <end position="1441"/>
    </location>
</feature>
<dbReference type="CDD" id="cd00041">
    <property type="entry name" value="CUB"/>
    <property type="match status" value="5"/>
</dbReference>
<evidence type="ECO:0000259" key="17">
    <source>
        <dbReference type="PROSITE" id="PS50026"/>
    </source>
</evidence>
<dbReference type="SUPFAM" id="SSF57196">
    <property type="entry name" value="EGF/Laminin"/>
    <property type="match status" value="2"/>
</dbReference>
<feature type="domain" description="CUB" evidence="16">
    <location>
        <begin position="955"/>
        <end position="1075"/>
    </location>
</feature>
<dbReference type="Pfam" id="PF23263">
    <property type="entry name" value="C8-3_MUC4"/>
    <property type="match status" value="2"/>
</dbReference>
<feature type="domain" description="EGF-like" evidence="17">
    <location>
        <begin position="1481"/>
        <end position="1519"/>
    </location>
</feature>
<keyword evidence="4 14" id="KW-0245">EGF-like domain</keyword>
<dbReference type="InterPro" id="IPR001507">
    <property type="entry name" value="ZP_dom"/>
</dbReference>
<dbReference type="InterPro" id="IPR055355">
    <property type="entry name" value="ZP-C"/>
</dbReference>
<evidence type="ECO:0000256" key="4">
    <source>
        <dbReference type="ARBA" id="ARBA00022536"/>
    </source>
</evidence>
<feature type="transmembrane region" description="Helical" evidence="15">
    <location>
        <begin position="3203"/>
        <end position="3222"/>
    </location>
</feature>
<dbReference type="PROSITE" id="PS01186">
    <property type="entry name" value="EGF_2"/>
    <property type="match status" value="7"/>
</dbReference>
<dbReference type="Pfam" id="PF12947">
    <property type="entry name" value="EGF_3"/>
    <property type="match status" value="3"/>
</dbReference>
<evidence type="ECO:0000256" key="14">
    <source>
        <dbReference type="PROSITE-ProRule" id="PRU00076"/>
    </source>
</evidence>
<dbReference type="SMART" id="SM00181">
    <property type="entry name" value="EGF"/>
    <property type="match status" value="14"/>
</dbReference>
<evidence type="ECO:0000256" key="2">
    <source>
        <dbReference type="ARBA" id="ARBA00004613"/>
    </source>
</evidence>
<evidence type="ECO:0000256" key="1">
    <source>
        <dbReference type="ARBA" id="ARBA00004370"/>
    </source>
</evidence>
<dbReference type="Pfam" id="PF00431">
    <property type="entry name" value="CUB"/>
    <property type="match status" value="5"/>
</dbReference>
<dbReference type="Pfam" id="PF00100">
    <property type="entry name" value="Zona_pellucida"/>
    <property type="match status" value="1"/>
</dbReference>
<keyword evidence="8" id="KW-0106">Calcium</keyword>
<evidence type="ECO:0000256" key="8">
    <source>
        <dbReference type="ARBA" id="ARBA00022837"/>
    </source>
</evidence>
<keyword evidence="3" id="KW-0964">Secreted</keyword>
<evidence type="ECO:0000256" key="7">
    <source>
        <dbReference type="ARBA" id="ARBA00022737"/>
    </source>
</evidence>
<organism evidence="21 22">
    <name type="scientific">Clavelina lepadiformis</name>
    <name type="common">Light-bulb sea squirt</name>
    <name type="synonym">Ascidia lepadiformis</name>
    <dbReference type="NCBI Taxonomy" id="159417"/>
    <lineage>
        <taxon>Eukaryota</taxon>
        <taxon>Metazoa</taxon>
        <taxon>Chordata</taxon>
        <taxon>Tunicata</taxon>
        <taxon>Ascidiacea</taxon>
        <taxon>Aplousobranchia</taxon>
        <taxon>Clavelinidae</taxon>
        <taxon>Clavelina</taxon>
    </lineage>
</organism>
<dbReference type="SMART" id="SM00241">
    <property type="entry name" value="ZP"/>
    <property type="match status" value="1"/>
</dbReference>
<evidence type="ECO:0000259" key="16">
    <source>
        <dbReference type="PROSITE" id="PS01180"/>
    </source>
</evidence>
<evidence type="ECO:0000256" key="9">
    <source>
        <dbReference type="ARBA" id="ARBA00022989"/>
    </source>
</evidence>
<dbReference type="SUPFAM" id="SSF49854">
    <property type="entry name" value="Spermadhesin, CUB domain"/>
    <property type="match status" value="5"/>
</dbReference>
<proteinExistence type="predicted"/>
<dbReference type="PROSITE" id="PS00010">
    <property type="entry name" value="ASX_HYDROXYL"/>
    <property type="match status" value="6"/>
</dbReference>
<keyword evidence="7" id="KW-0677">Repeat</keyword>
<evidence type="ECO:0000313" key="22">
    <source>
        <dbReference type="Proteomes" id="UP001642483"/>
    </source>
</evidence>
<evidence type="ECO:0000256" key="13">
    <source>
        <dbReference type="PROSITE-ProRule" id="PRU00059"/>
    </source>
</evidence>
<evidence type="ECO:0000313" key="21">
    <source>
        <dbReference type="EMBL" id="CAK8680216.1"/>
    </source>
</evidence>
<dbReference type="InterPro" id="IPR009030">
    <property type="entry name" value="Growth_fac_rcpt_cys_sf"/>
</dbReference>
<feature type="domain" description="EGF-like" evidence="17">
    <location>
        <begin position="1666"/>
        <end position="1704"/>
    </location>
</feature>
<feature type="domain" description="CUB" evidence="16">
    <location>
        <begin position="1547"/>
        <end position="1666"/>
    </location>
</feature>
<dbReference type="Proteomes" id="UP001642483">
    <property type="component" value="Unassembled WGS sequence"/>
</dbReference>
<dbReference type="Pfam" id="PF06119">
    <property type="entry name" value="NIDO"/>
    <property type="match status" value="2"/>
</dbReference>
<dbReference type="InterPro" id="IPR001881">
    <property type="entry name" value="EGF-like_Ca-bd_dom"/>
</dbReference>
<feature type="domain" description="AMOP" evidence="18">
    <location>
        <begin position="235"/>
        <end position="385"/>
    </location>
</feature>
<dbReference type="Pfam" id="PF07645">
    <property type="entry name" value="EGF_CA"/>
    <property type="match status" value="3"/>
</dbReference>
<dbReference type="InterPro" id="IPR049883">
    <property type="entry name" value="NOTCH1_EGF-like"/>
</dbReference>
<dbReference type="InterPro" id="IPR003886">
    <property type="entry name" value="NIDO_dom"/>
</dbReference>
<dbReference type="PROSITE" id="PS01187">
    <property type="entry name" value="EGF_CA"/>
    <property type="match status" value="5"/>
</dbReference>
<dbReference type="Gene3D" id="2.10.25.10">
    <property type="entry name" value="Laminin"/>
    <property type="match status" value="9"/>
</dbReference>
<dbReference type="PANTHER" id="PTHR13802:SF52">
    <property type="entry name" value="MUCIN-4"/>
    <property type="match status" value="1"/>
</dbReference>
<keyword evidence="6" id="KW-0732">Signal</keyword>
<evidence type="ECO:0000256" key="15">
    <source>
        <dbReference type="SAM" id="Phobius"/>
    </source>
</evidence>
<name>A0ABP0FKR6_CLALP</name>
<gene>
    <name evidence="21" type="ORF">CVLEPA_LOCUS10491</name>
</gene>
<dbReference type="PROSITE" id="PS51034">
    <property type="entry name" value="ZP_2"/>
    <property type="match status" value="1"/>
</dbReference>
<evidence type="ECO:0000256" key="6">
    <source>
        <dbReference type="ARBA" id="ARBA00022729"/>
    </source>
</evidence>
<dbReference type="CDD" id="cd00054">
    <property type="entry name" value="EGF_CA"/>
    <property type="match status" value="7"/>
</dbReference>